<evidence type="ECO:0000313" key="2">
    <source>
        <dbReference type="Proteomes" id="UP000019146"/>
    </source>
</evidence>
<evidence type="ECO:0000313" key="1">
    <source>
        <dbReference type="EMBL" id="ALL66692.1"/>
    </source>
</evidence>
<dbReference type="Pfam" id="PF09926">
    <property type="entry name" value="DUF2158"/>
    <property type="match status" value="1"/>
</dbReference>
<protein>
    <submittedName>
        <fullName evidence="1">Putative small protein</fullName>
    </submittedName>
</protein>
<proteinExistence type="predicted"/>
<gene>
    <name evidence="1" type="ORF">K788_0002944</name>
</gene>
<dbReference type="EMBL" id="CP012747">
    <property type="protein sequence ID" value="ALL66692.1"/>
    <property type="molecule type" value="Genomic_DNA"/>
</dbReference>
<organism evidence="1 2">
    <name type="scientific">Paraburkholderia caribensis MBA4</name>
    <dbReference type="NCBI Taxonomy" id="1323664"/>
    <lineage>
        <taxon>Bacteria</taxon>
        <taxon>Pseudomonadati</taxon>
        <taxon>Pseudomonadota</taxon>
        <taxon>Betaproteobacteria</taxon>
        <taxon>Burkholderiales</taxon>
        <taxon>Burkholderiaceae</taxon>
        <taxon>Paraburkholderia</taxon>
    </lineage>
</organism>
<dbReference type="KEGG" id="bcai:K788_0002944"/>
<sequence>MLITGTSMLTATFDAFDTTQTVVQIMVGDVVTLKAGGPRMTVTYVGAIARKTGEWLVCQWFDDHGELRQETFAQDEVWRQPRSIPAGLVHKFVRGVAV</sequence>
<dbReference type="InterPro" id="IPR019226">
    <property type="entry name" value="DUF2158"/>
</dbReference>
<dbReference type="Proteomes" id="UP000019146">
    <property type="component" value="Chromosome 2"/>
</dbReference>
<accession>A0A0P0RDQ7</accession>
<name>A0A0P0RDQ7_9BURK</name>
<dbReference type="AlphaFoldDB" id="A0A0P0RDQ7"/>
<reference evidence="1 2" key="1">
    <citation type="journal article" date="2014" name="Genome Announc.">
        <title>Draft Genome Sequence of the Haloacid-Degrading Burkholderia caribensis Strain MBA4.</title>
        <authorList>
            <person name="Pan Y."/>
            <person name="Kong K.F."/>
            <person name="Tsang J.S."/>
        </authorList>
    </citation>
    <scope>NUCLEOTIDE SEQUENCE [LARGE SCALE GENOMIC DNA]</scope>
    <source>
        <strain evidence="1 2">MBA4</strain>
    </source>
</reference>